<reference evidence="1 2" key="1">
    <citation type="submission" date="2024-11" db="EMBL/GenBank/DDBJ databases">
        <title>Adaptive evolution of stress response genes in parasites aligns with host niche diversity.</title>
        <authorList>
            <person name="Hahn C."/>
            <person name="Resl P."/>
        </authorList>
    </citation>
    <scope>NUCLEOTIDE SEQUENCE [LARGE SCALE GENOMIC DNA]</scope>
    <source>
        <strain evidence="1">EGGRZ-B1_66</strain>
        <tissue evidence="1">Body</tissue>
    </source>
</reference>
<gene>
    <name evidence="1" type="ORF">Ciccas_012123</name>
</gene>
<dbReference type="EMBL" id="JBJKFK010004039">
    <property type="protein sequence ID" value="KAL3309330.1"/>
    <property type="molecule type" value="Genomic_DNA"/>
</dbReference>
<organism evidence="1 2">
    <name type="scientific">Cichlidogyrus casuarinus</name>
    <dbReference type="NCBI Taxonomy" id="1844966"/>
    <lineage>
        <taxon>Eukaryota</taxon>
        <taxon>Metazoa</taxon>
        <taxon>Spiralia</taxon>
        <taxon>Lophotrochozoa</taxon>
        <taxon>Platyhelminthes</taxon>
        <taxon>Monogenea</taxon>
        <taxon>Monopisthocotylea</taxon>
        <taxon>Dactylogyridea</taxon>
        <taxon>Ancyrocephalidae</taxon>
        <taxon>Cichlidogyrus</taxon>
    </lineage>
</organism>
<protein>
    <submittedName>
        <fullName evidence="1">Uncharacterized protein</fullName>
    </submittedName>
</protein>
<evidence type="ECO:0000313" key="1">
    <source>
        <dbReference type="EMBL" id="KAL3309330.1"/>
    </source>
</evidence>
<comment type="caution">
    <text evidence="1">The sequence shown here is derived from an EMBL/GenBank/DDBJ whole genome shotgun (WGS) entry which is preliminary data.</text>
</comment>
<evidence type="ECO:0000313" key="2">
    <source>
        <dbReference type="Proteomes" id="UP001626550"/>
    </source>
</evidence>
<name>A0ABD2PPC2_9PLAT</name>
<dbReference type="AlphaFoldDB" id="A0ABD2PPC2"/>
<proteinExistence type="predicted"/>
<sequence>MGSGREASSGVAWIGFRCFRRGYERGFIVQIGHGAPVVQAQTSGQIDTTSPELRCTVRSPNSYSAVSGSCQVLIE</sequence>
<dbReference type="Proteomes" id="UP001626550">
    <property type="component" value="Unassembled WGS sequence"/>
</dbReference>
<accession>A0ABD2PPC2</accession>
<keyword evidence="2" id="KW-1185">Reference proteome</keyword>